<reference evidence="2 3" key="1">
    <citation type="submission" date="2019-03" db="EMBL/GenBank/DDBJ databases">
        <title>First draft genome of Liparis tanakae, snailfish: a comprehensive survey of snailfish specific genes.</title>
        <authorList>
            <person name="Kim W."/>
            <person name="Song I."/>
            <person name="Jeong J.-H."/>
            <person name="Kim D."/>
            <person name="Kim S."/>
            <person name="Ryu S."/>
            <person name="Song J.Y."/>
            <person name="Lee S.K."/>
        </authorList>
    </citation>
    <scope>NUCLEOTIDE SEQUENCE [LARGE SCALE GENOMIC DNA]</scope>
    <source>
        <tissue evidence="2">Muscle</tissue>
    </source>
</reference>
<evidence type="ECO:0000313" key="3">
    <source>
        <dbReference type="Proteomes" id="UP000314294"/>
    </source>
</evidence>
<dbReference type="AlphaFoldDB" id="A0A4Z2ESS6"/>
<name>A0A4Z2ESS6_9TELE</name>
<evidence type="ECO:0000313" key="2">
    <source>
        <dbReference type="EMBL" id="TNN31322.1"/>
    </source>
</evidence>
<protein>
    <submittedName>
        <fullName evidence="2">Uncharacterized protein</fullName>
    </submittedName>
</protein>
<sequence length="50" mass="5730">MDSIWLSFRLRMTCSFMKESRCPASRRTASTAFPPRRLTETAARSSRATC</sequence>
<proteinExistence type="predicted"/>
<evidence type="ECO:0000256" key="1">
    <source>
        <dbReference type="SAM" id="MobiDB-lite"/>
    </source>
</evidence>
<accession>A0A4Z2ESS6</accession>
<organism evidence="2 3">
    <name type="scientific">Liparis tanakae</name>
    <name type="common">Tanaka's snailfish</name>
    <dbReference type="NCBI Taxonomy" id="230148"/>
    <lineage>
        <taxon>Eukaryota</taxon>
        <taxon>Metazoa</taxon>
        <taxon>Chordata</taxon>
        <taxon>Craniata</taxon>
        <taxon>Vertebrata</taxon>
        <taxon>Euteleostomi</taxon>
        <taxon>Actinopterygii</taxon>
        <taxon>Neopterygii</taxon>
        <taxon>Teleostei</taxon>
        <taxon>Neoteleostei</taxon>
        <taxon>Acanthomorphata</taxon>
        <taxon>Eupercaria</taxon>
        <taxon>Perciformes</taxon>
        <taxon>Cottioidei</taxon>
        <taxon>Cottales</taxon>
        <taxon>Liparidae</taxon>
        <taxon>Liparis</taxon>
    </lineage>
</organism>
<dbReference type="Proteomes" id="UP000314294">
    <property type="component" value="Unassembled WGS sequence"/>
</dbReference>
<keyword evidence="3" id="KW-1185">Reference proteome</keyword>
<comment type="caution">
    <text evidence="2">The sequence shown here is derived from an EMBL/GenBank/DDBJ whole genome shotgun (WGS) entry which is preliminary data.</text>
</comment>
<feature type="region of interest" description="Disordered" evidence="1">
    <location>
        <begin position="27"/>
        <end position="50"/>
    </location>
</feature>
<dbReference type="EMBL" id="SRLO01003581">
    <property type="protein sequence ID" value="TNN31322.1"/>
    <property type="molecule type" value="Genomic_DNA"/>
</dbReference>
<gene>
    <name evidence="2" type="ORF">EYF80_058525</name>
</gene>